<evidence type="ECO:0000313" key="5">
    <source>
        <dbReference type="Proteomes" id="UP000245362"/>
    </source>
</evidence>
<evidence type="ECO:0000256" key="1">
    <source>
        <dbReference type="ARBA" id="ARBA00001946"/>
    </source>
</evidence>
<keyword evidence="2" id="KW-0472">Membrane</keyword>
<organism evidence="4 5">
    <name type="scientific">Vibrio albus</name>
    <dbReference type="NCBI Taxonomy" id="2200953"/>
    <lineage>
        <taxon>Bacteria</taxon>
        <taxon>Pseudomonadati</taxon>
        <taxon>Pseudomonadota</taxon>
        <taxon>Gammaproteobacteria</taxon>
        <taxon>Vibrionales</taxon>
        <taxon>Vibrionaceae</taxon>
        <taxon>Vibrio</taxon>
    </lineage>
</organism>
<dbReference type="PROSITE" id="PS50887">
    <property type="entry name" value="GGDEF"/>
    <property type="match status" value="1"/>
</dbReference>
<sequence>MRKLINNLKIYFWVVFFSVSIIGEGNAETRFYEKEGPVASAKEPADTLSSPEDSRDVLLTEAEQQWLAQHPVIRLASNQYWPPLEYFEKDGGYQGIASDFIALIEKKLNIHFVRSPVQSWSESILGVRERKLDVLSMAMDTPARREFAQFTQPYISNTMVIVTGQSTEFVPGVAGLSGKKVSVVEGYASSETLSMDYPDIILQAYPTIEAALSAVTKGEVFAFVGNIITTSYVMQDKGLTHLRVSGEVPYHFELGLGVRSDWPELAVILDKTLASISDRERADIFSRWVHVDVHQDIPWGATISLVSGLVCFIFGVLCWNRLLKKKVKERTALLELMALQDPLTGLPNRISMRKTLEQRIYAAERVKGAVFAVMFVDLDEFKKVNDSFGHSVGDKLLIAVANRLKSTLRRSDYVSRFGGDEFVVITQIVRSKDAIETLCTHLLKAMQYPYTLGKQKIITNMSIGAACYPDDGMTVEALLYNADKAMYTAKSKGRNCFILYSPDLQALEGRIKSRAENDEHHEYAGVEGAPCYADASVPPKET</sequence>
<proteinExistence type="predicted"/>
<evidence type="ECO:0000259" key="3">
    <source>
        <dbReference type="PROSITE" id="PS50887"/>
    </source>
</evidence>
<dbReference type="InterPro" id="IPR029787">
    <property type="entry name" value="Nucleotide_cyclase"/>
</dbReference>
<dbReference type="Pfam" id="PF00990">
    <property type="entry name" value="GGDEF"/>
    <property type="match status" value="1"/>
</dbReference>
<dbReference type="OrthoDB" id="9180959at2"/>
<dbReference type="PANTHER" id="PTHR46663">
    <property type="entry name" value="DIGUANYLATE CYCLASE DGCT-RELATED"/>
    <property type="match status" value="1"/>
</dbReference>
<dbReference type="SMART" id="SM00267">
    <property type="entry name" value="GGDEF"/>
    <property type="match status" value="1"/>
</dbReference>
<name>A0A2U3BAN4_9VIBR</name>
<feature type="domain" description="GGDEF" evidence="3">
    <location>
        <begin position="369"/>
        <end position="502"/>
    </location>
</feature>
<dbReference type="InterPro" id="IPR052163">
    <property type="entry name" value="DGC-Regulatory_Protein"/>
</dbReference>
<dbReference type="PANTHER" id="PTHR46663:SF2">
    <property type="entry name" value="GGDEF DOMAIN-CONTAINING PROTEIN"/>
    <property type="match status" value="1"/>
</dbReference>
<dbReference type="AlphaFoldDB" id="A0A2U3BAN4"/>
<dbReference type="CDD" id="cd01949">
    <property type="entry name" value="GGDEF"/>
    <property type="match status" value="1"/>
</dbReference>
<keyword evidence="2" id="KW-0812">Transmembrane</keyword>
<dbReference type="EMBL" id="QFWT01000003">
    <property type="protein sequence ID" value="PWI33856.1"/>
    <property type="molecule type" value="Genomic_DNA"/>
</dbReference>
<dbReference type="NCBIfam" id="TIGR00254">
    <property type="entry name" value="GGDEF"/>
    <property type="match status" value="1"/>
</dbReference>
<reference evidence="4 5" key="1">
    <citation type="submission" date="2018-05" db="EMBL/GenBank/DDBJ databases">
        <title>Vibrio limimaris sp. nov., isolated from marine sediment.</title>
        <authorList>
            <person name="Li C.-M."/>
        </authorList>
    </citation>
    <scope>NUCLEOTIDE SEQUENCE [LARGE SCALE GENOMIC DNA]</scope>
    <source>
        <strain evidence="4 5">E4404</strain>
    </source>
</reference>
<protein>
    <recommendedName>
        <fullName evidence="3">GGDEF domain-containing protein</fullName>
    </recommendedName>
</protein>
<dbReference type="Gene3D" id="3.40.190.10">
    <property type="entry name" value="Periplasmic binding protein-like II"/>
    <property type="match status" value="2"/>
</dbReference>
<dbReference type="InterPro" id="IPR001638">
    <property type="entry name" value="Solute-binding_3/MltF_N"/>
</dbReference>
<gene>
    <name evidence="4" type="ORF">DI392_06550</name>
</gene>
<dbReference type="FunFam" id="3.30.70.270:FF:000001">
    <property type="entry name" value="Diguanylate cyclase domain protein"/>
    <property type="match status" value="1"/>
</dbReference>
<dbReference type="Gene3D" id="3.30.70.270">
    <property type="match status" value="1"/>
</dbReference>
<dbReference type="RefSeq" id="WP_109319108.1">
    <property type="nucleotide sequence ID" value="NZ_QFWT01000003.1"/>
</dbReference>
<dbReference type="SUPFAM" id="SSF55073">
    <property type="entry name" value="Nucleotide cyclase"/>
    <property type="match status" value="1"/>
</dbReference>
<dbReference type="InterPro" id="IPR000160">
    <property type="entry name" value="GGDEF_dom"/>
</dbReference>
<dbReference type="GO" id="GO:0003824">
    <property type="term" value="F:catalytic activity"/>
    <property type="evidence" value="ECO:0007669"/>
    <property type="project" value="UniProtKB-ARBA"/>
</dbReference>
<keyword evidence="2" id="KW-1133">Transmembrane helix</keyword>
<keyword evidence="5" id="KW-1185">Reference proteome</keyword>
<dbReference type="CDD" id="cd01007">
    <property type="entry name" value="PBP2_BvgS_HisK_like"/>
    <property type="match status" value="1"/>
</dbReference>
<dbReference type="SUPFAM" id="SSF53850">
    <property type="entry name" value="Periplasmic binding protein-like II"/>
    <property type="match status" value="1"/>
</dbReference>
<evidence type="ECO:0000256" key="2">
    <source>
        <dbReference type="SAM" id="Phobius"/>
    </source>
</evidence>
<dbReference type="Proteomes" id="UP000245362">
    <property type="component" value="Unassembled WGS sequence"/>
</dbReference>
<dbReference type="InterPro" id="IPR043128">
    <property type="entry name" value="Rev_trsase/Diguanyl_cyclase"/>
</dbReference>
<dbReference type="Pfam" id="PF00497">
    <property type="entry name" value="SBP_bac_3"/>
    <property type="match status" value="1"/>
</dbReference>
<comment type="cofactor">
    <cofactor evidence="1">
        <name>Mg(2+)</name>
        <dbReference type="ChEBI" id="CHEBI:18420"/>
    </cofactor>
</comment>
<dbReference type="SMART" id="SM00062">
    <property type="entry name" value="PBPb"/>
    <property type="match status" value="1"/>
</dbReference>
<evidence type="ECO:0000313" key="4">
    <source>
        <dbReference type="EMBL" id="PWI33856.1"/>
    </source>
</evidence>
<feature type="transmembrane region" description="Helical" evidence="2">
    <location>
        <begin position="299"/>
        <end position="320"/>
    </location>
</feature>
<accession>A0A2U3BAN4</accession>
<comment type="caution">
    <text evidence="4">The sequence shown here is derived from an EMBL/GenBank/DDBJ whole genome shotgun (WGS) entry which is preliminary data.</text>
</comment>